<evidence type="ECO:0000313" key="3">
    <source>
        <dbReference type="Proteomes" id="UP001596505"/>
    </source>
</evidence>
<organism evidence="2 3">
    <name type="scientific">Scopulibacillus cellulosilyticus</name>
    <dbReference type="NCBI Taxonomy" id="2665665"/>
    <lineage>
        <taxon>Bacteria</taxon>
        <taxon>Bacillati</taxon>
        <taxon>Bacillota</taxon>
        <taxon>Bacilli</taxon>
        <taxon>Bacillales</taxon>
        <taxon>Sporolactobacillaceae</taxon>
        <taxon>Scopulibacillus</taxon>
    </lineage>
</organism>
<dbReference type="RefSeq" id="WP_380965283.1">
    <property type="nucleotide sequence ID" value="NZ_JBHTCO010000005.1"/>
</dbReference>
<protein>
    <recommendedName>
        <fullName evidence="4">LSM domain-containing protein</fullName>
    </recommendedName>
</protein>
<keyword evidence="3" id="KW-1185">Reference proteome</keyword>
<proteinExistence type="predicted"/>
<dbReference type="Proteomes" id="UP001596505">
    <property type="component" value="Unassembled WGS sequence"/>
</dbReference>
<keyword evidence="1" id="KW-1133">Transmembrane helix</keyword>
<comment type="caution">
    <text evidence="2">The sequence shown here is derived from an EMBL/GenBank/DDBJ whole genome shotgun (WGS) entry which is preliminary data.</text>
</comment>
<reference evidence="3" key="1">
    <citation type="journal article" date="2019" name="Int. J. Syst. Evol. Microbiol.">
        <title>The Global Catalogue of Microorganisms (GCM) 10K type strain sequencing project: providing services to taxonomists for standard genome sequencing and annotation.</title>
        <authorList>
            <consortium name="The Broad Institute Genomics Platform"/>
            <consortium name="The Broad Institute Genome Sequencing Center for Infectious Disease"/>
            <person name="Wu L."/>
            <person name="Ma J."/>
        </authorList>
    </citation>
    <scope>NUCLEOTIDE SEQUENCE [LARGE SCALE GENOMIC DNA]</scope>
    <source>
        <strain evidence="3">CGMCC 1.16305</strain>
    </source>
</reference>
<accession>A0ABW2PW46</accession>
<dbReference type="EMBL" id="JBHTCO010000005">
    <property type="protein sequence ID" value="MFC7392875.1"/>
    <property type="molecule type" value="Genomic_DNA"/>
</dbReference>
<keyword evidence="1" id="KW-0812">Transmembrane</keyword>
<feature type="transmembrane region" description="Helical" evidence="1">
    <location>
        <begin position="60"/>
        <end position="81"/>
    </location>
</feature>
<gene>
    <name evidence="2" type="ORF">ACFQRG_07720</name>
</gene>
<evidence type="ECO:0008006" key="4">
    <source>
        <dbReference type="Google" id="ProtNLM"/>
    </source>
</evidence>
<name>A0ABW2PW46_9BACL</name>
<keyword evidence="1" id="KW-0472">Membrane</keyword>
<evidence type="ECO:0000256" key="1">
    <source>
        <dbReference type="SAM" id="Phobius"/>
    </source>
</evidence>
<evidence type="ECO:0000313" key="2">
    <source>
        <dbReference type="EMBL" id="MFC7392875.1"/>
    </source>
</evidence>
<sequence length="82" mass="9266">MSGQNMYALCQQHLNKAVEIRCHDGTIHRGVVTNVDQQHVYLRPLDGDGVDGPGVYAWGWGWGFPIALASIAAISLWPWFWW</sequence>